<comment type="caution">
    <text evidence="2">The sequence shown here is derived from an EMBL/GenBank/DDBJ whole genome shotgun (WGS) entry which is preliminary data.</text>
</comment>
<dbReference type="Proteomes" id="UP000075502">
    <property type="component" value="Unassembled WGS sequence"/>
</dbReference>
<evidence type="ECO:0008006" key="4">
    <source>
        <dbReference type="Google" id="ProtNLM"/>
    </source>
</evidence>
<dbReference type="AlphaFoldDB" id="A0A150TK51"/>
<gene>
    <name evidence="2" type="ORF">BE21_03755</name>
</gene>
<organism evidence="2 3">
    <name type="scientific">Sorangium cellulosum</name>
    <name type="common">Polyangium cellulosum</name>
    <dbReference type="NCBI Taxonomy" id="56"/>
    <lineage>
        <taxon>Bacteria</taxon>
        <taxon>Pseudomonadati</taxon>
        <taxon>Myxococcota</taxon>
        <taxon>Polyangia</taxon>
        <taxon>Polyangiales</taxon>
        <taxon>Polyangiaceae</taxon>
        <taxon>Sorangium</taxon>
    </lineage>
</organism>
<evidence type="ECO:0000313" key="2">
    <source>
        <dbReference type="EMBL" id="KYG05054.1"/>
    </source>
</evidence>
<feature type="chain" id="PRO_5007569878" description="Secreted protein" evidence="1">
    <location>
        <begin position="26"/>
        <end position="353"/>
    </location>
</feature>
<accession>A0A150TK51</accession>
<protein>
    <recommendedName>
        <fullName evidence="4">Secreted protein</fullName>
    </recommendedName>
</protein>
<proteinExistence type="predicted"/>
<feature type="signal peptide" evidence="1">
    <location>
        <begin position="1"/>
        <end position="25"/>
    </location>
</feature>
<dbReference type="PROSITE" id="PS51257">
    <property type="entry name" value="PROKAR_LIPOPROTEIN"/>
    <property type="match status" value="1"/>
</dbReference>
<reference evidence="2 3" key="1">
    <citation type="submission" date="2014-02" db="EMBL/GenBank/DDBJ databases">
        <title>The small core and large imbalanced accessory genome model reveals a collaborative survival strategy of Sorangium cellulosum strains in nature.</title>
        <authorList>
            <person name="Han K."/>
            <person name="Peng R."/>
            <person name="Blom J."/>
            <person name="Li Y.-Z."/>
        </authorList>
    </citation>
    <scope>NUCLEOTIDE SEQUENCE [LARGE SCALE GENOMIC DNA]</scope>
    <source>
        <strain evidence="2 3">So0007-03</strain>
    </source>
</reference>
<name>A0A150TK51_SORCE</name>
<sequence length="353" mass="36398">MKFTWFPLGLALLFSAGAMTTIGCASPVSSHDEQAVGMVSLPLVTSAGGEFRLHGAVFTIHSTNGAHAATLDSESEPGAETLTATLFQGPYTVRLADGWELARVEPDGTESPVSAALLSPNPQTFEISASAMTDISFTFTTGHGTITLGDGSVGISFDVTPNDDRGECNLVSSYYYYNYCPTGQTCLLADSSGRTFCASPGSLPVGSPCTSDQCVAGAQCLKVDPANPDQGTCVKFCRVSSTTFGVNCLSLGLPDSDLGFEGPAPEGTCDLLTQTGCAEGEACQYTSGSFASCGVPGSTPPGGACSGETCEAGYDCYNGTCTQICNASTWYVGQPGCYYCENVGTGNAGRCYY</sequence>
<evidence type="ECO:0000313" key="3">
    <source>
        <dbReference type="Proteomes" id="UP000075502"/>
    </source>
</evidence>
<keyword evidence="1" id="KW-0732">Signal</keyword>
<dbReference type="EMBL" id="JEME01002188">
    <property type="protein sequence ID" value="KYG05054.1"/>
    <property type="molecule type" value="Genomic_DNA"/>
</dbReference>
<evidence type="ECO:0000256" key="1">
    <source>
        <dbReference type="SAM" id="SignalP"/>
    </source>
</evidence>